<evidence type="ECO:0000256" key="9">
    <source>
        <dbReference type="ARBA" id="ARBA00022679"/>
    </source>
</evidence>
<proteinExistence type="inferred from homology"/>
<keyword evidence="7" id="KW-0597">Phosphoprotein</keyword>
<dbReference type="InterPro" id="IPR013210">
    <property type="entry name" value="LRR_N_plant-typ"/>
</dbReference>
<evidence type="ECO:0000256" key="13">
    <source>
        <dbReference type="ARBA" id="ARBA00022741"/>
    </source>
</evidence>
<dbReference type="Gene3D" id="3.80.10.10">
    <property type="entry name" value="Ribonuclease Inhibitor"/>
    <property type="match status" value="4"/>
</dbReference>
<feature type="transmembrane region" description="Helical" evidence="23">
    <location>
        <begin position="638"/>
        <end position="662"/>
    </location>
</feature>
<evidence type="ECO:0000256" key="14">
    <source>
        <dbReference type="ARBA" id="ARBA00022777"/>
    </source>
</evidence>
<dbReference type="SMART" id="SM00369">
    <property type="entry name" value="LRR_TYP"/>
    <property type="match status" value="9"/>
</dbReference>
<evidence type="ECO:0000256" key="10">
    <source>
        <dbReference type="ARBA" id="ARBA00022692"/>
    </source>
</evidence>
<dbReference type="Pfam" id="PF23598">
    <property type="entry name" value="LRR_14"/>
    <property type="match status" value="1"/>
</dbReference>
<keyword evidence="13 22" id="KW-0547">Nucleotide-binding</keyword>
<dbReference type="InterPro" id="IPR032675">
    <property type="entry name" value="LRR_dom_sf"/>
</dbReference>
<keyword evidence="18" id="KW-0675">Receptor</keyword>
<evidence type="ECO:0000313" key="26">
    <source>
        <dbReference type="EMBL" id="KAJ0210768.1"/>
    </source>
</evidence>
<dbReference type="PROSITE" id="PS00108">
    <property type="entry name" value="PROTEIN_KINASE_ST"/>
    <property type="match status" value="1"/>
</dbReference>
<dbReference type="Gene3D" id="1.10.510.10">
    <property type="entry name" value="Transferase(Phosphotransferase) domain 1"/>
    <property type="match status" value="1"/>
</dbReference>
<dbReference type="Pfam" id="PF00560">
    <property type="entry name" value="LRR_1"/>
    <property type="match status" value="7"/>
</dbReference>
<evidence type="ECO:0000256" key="16">
    <source>
        <dbReference type="ARBA" id="ARBA00022989"/>
    </source>
</evidence>
<feature type="signal peptide" evidence="24">
    <location>
        <begin position="1"/>
        <end position="23"/>
    </location>
</feature>
<dbReference type="InterPro" id="IPR055414">
    <property type="entry name" value="LRR_R13L4/SHOC2-like"/>
</dbReference>
<comment type="similarity">
    <text evidence="3">Belongs to the protein kinase superfamily. Ser/Thr protein kinase family.</text>
</comment>
<evidence type="ECO:0000256" key="17">
    <source>
        <dbReference type="ARBA" id="ARBA00023136"/>
    </source>
</evidence>
<dbReference type="EMBL" id="NBSK02000004">
    <property type="protein sequence ID" value="KAJ0210768.1"/>
    <property type="molecule type" value="Genomic_DNA"/>
</dbReference>
<evidence type="ECO:0000256" key="24">
    <source>
        <dbReference type="SAM" id="SignalP"/>
    </source>
</evidence>
<keyword evidence="14" id="KW-0418">Kinase</keyword>
<keyword evidence="12" id="KW-0677">Repeat</keyword>
<dbReference type="PANTHER" id="PTHR48056:SF89">
    <property type="entry name" value="OS06G0585982 PROTEIN"/>
    <property type="match status" value="1"/>
</dbReference>
<keyword evidence="15 22" id="KW-0067">ATP-binding</keyword>
<dbReference type="EC" id="2.7.11.1" evidence="4"/>
<dbReference type="GO" id="GO:0004674">
    <property type="term" value="F:protein serine/threonine kinase activity"/>
    <property type="evidence" value="ECO:0007669"/>
    <property type="project" value="UniProtKB-KW"/>
</dbReference>
<organism evidence="26 27">
    <name type="scientific">Lactuca sativa</name>
    <name type="common">Garden lettuce</name>
    <dbReference type="NCBI Taxonomy" id="4236"/>
    <lineage>
        <taxon>Eukaryota</taxon>
        <taxon>Viridiplantae</taxon>
        <taxon>Streptophyta</taxon>
        <taxon>Embryophyta</taxon>
        <taxon>Tracheophyta</taxon>
        <taxon>Spermatophyta</taxon>
        <taxon>Magnoliopsida</taxon>
        <taxon>eudicotyledons</taxon>
        <taxon>Gunneridae</taxon>
        <taxon>Pentapetalae</taxon>
        <taxon>asterids</taxon>
        <taxon>campanulids</taxon>
        <taxon>Asterales</taxon>
        <taxon>Asteraceae</taxon>
        <taxon>Cichorioideae</taxon>
        <taxon>Cichorieae</taxon>
        <taxon>Lactucinae</taxon>
        <taxon>Lactuca</taxon>
    </lineage>
</organism>
<evidence type="ECO:0000256" key="23">
    <source>
        <dbReference type="SAM" id="Phobius"/>
    </source>
</evidence>
<dbReference type="Gene3D" id="3.30.200.20">
    <property type="entry name" value="Phosphorylase Kinase, domain 1"/>
    <property type="match status" value="1"/>
</dbReference>
<dbReference type="AlphaFoldDB" id="A0A9R1VT37"/>
<dbReference type="GO" id="GO:0038023">
    <property type="term" value="F:signaling receptor activity"/>
    <property type="evidence" value="ECO:0000318"/>
    <property type="project" value="GO_Central"/>
</dbReference>
<evidence type="ECO:0000256" key="8">
    <source>
        <dbReference type="ARBA" id="ARBA00022614"/>
    </source>
</evidence>
<dbReference type="GO" id="GO:0006952">
    <property type="term" value="P:defense response"/>
    <property type="evidence" value="ECO:0007669"/>
    <property type="project" value="UniProtKB-ARBA"/>
</dbReference>
<dbReference type="PROSITE" id="PS00107">
    <property type="entry name" value="PROTEIN_KINASE_ATP"/>
    <property type="match status" value="1"/>
</dbReference>
<gene>
    <name evidence="26" type="ORF">LSAT_V11C400207250</name>
</gene>
<feature type="domain" description="Protein kinase" evidence="25">
    <location>
        <begin position="695"/>
        <end position="997"/>
    </location>
</feature>
<keyword evidence="5" id="KW-1003">Cell membrane</keyword>
<evidence type="ECO:0000256" key="6">
    <source>
        <dbReference type="ARBA" id="ARBA00022527"/>
    </source>
</evidence>
<dbReference type="GO" id="GO:0051707">
    <property type="term" value="P:response to other organism"/>
    <property type="evidence" value="ECO:0007669"/>
    <property type="project" value="UniProtKB-ARBA"/>
</dbReference>
<dbReference type="Proteomes" id="UP000235145">
    <property type="component" value="Unassembled WGS sequence"/>
</dbReference>
<evidence type="ECO:0000256" key="1">
    <source>
        <dbReference type="ARBA" id="ARBA00004162"/>
    </source>
</evidence>
<reference evidence="26 27" key="1">
    <citation type="journal article" date="2017" name="Nat. Commun.">
        <title>Genome assembly with in vitro proximity ligation data and whole-genome triplication in lettuce.</title>
        <authorList>
            <person name="Reyes-Chin-Wo S."/>
            <person name="Wang Z."/>
            <person name="Yang X."/>
            <person name="Kozik A."/>
            <person name="Arikit S."/>
            <person name="Song C."/>
            <person name="Xia L."/>
            <person name="Froenicke L."/>
            <person name="Lavelle D.O."/>
            <person name="Truco M.J."/>
            <person name="Xia R."/>
            <person name="Zhu S."/>
            <person name="Xu C."/>
            <person name="Xu H."/>
            <person name="Xu X."/>
            <person name="Cox K."/>
            <person name="Korf I."/>
            <person name="Meyers B.C."/>
            <person name="Michelmore R.W."/>
        </authorList>
    </citation>
    <scope>NUCLEOTIDE SEQUENCE [LARGE SCALE GENOMIC DNA]</scope>
    <source>
        <strain evidence="27">cv. Salinas</strain>
        <tissue evidence="26">Seedlings</tissue>
    </source>
</reference>
<dbReference type="GO" id="GO:0009755">
    <property type="term" value="P:hormone-mediated signaling pathway"/>
    <property type="evidence" value="ECO:0000318"/>
    <property type="project" value="GO_Central"/>
</dbReference>
<comment type="caution">
    <text evidence="26">The sequence shown here is derived from an EMBL/GenBank/DDBJ whole genome shotgun (WGS) entry which is preliminary data.</text>
</comment>
<dbReference type="InterPro" id="IPR000719">
    <property type="entry name" value="Prot_kinase_dom"/>
</dbReference>
<protein>
    <recommendedName>
        <fullName evidence="4">non-specific serine/threonine protein kinase</fullName>
        <ecNumber evidence="4">2.7.11.1</ecNumber>
    </recommendedName>
</protein>
<evidence type="ECO:0000256" key="11">
    <source>
        <dbReference type="ARBA" id="ARBA00022729"/>
    </source>
</evidence>
<keyword evidence="16 23" id="KW-1133">Transmembrane helix</keyword>
<dbReference type="FunFam" id="3.80.10.10:FF:000288">
    <property type="entry name" value="LRR receptor-like serine/threonine-protein kinase EFR"/>
    <property type="match status" value="1"/>
</dbReference>
<dbReference type="Pfam" id="PF00069">
    <property type="entry name" value="Pkinase"/>
    <property type="match status" value="1"/>
</dbReference>
<dbReference type="FunFam" id="1.10.510.10:FF:000358">
    <property type="entry name" value="Putative leucine-rich repeat receptor-like serine/threonine-protein kinase"/>
    <property type="match status" value="1"/>
</dbReference>
<evidence type="ECO:0000256" key="20">
    <source>
        <dbReference type="ARBA" id="ARBA00047899"/>
    </source>
</evidence>
<keyword evidence="11 24" id="KW-0732">Signal</keyword>
<dbReference type="PROSITE" id="PS50011">
    <property type="entry name" value="PROTEIN_KINASE_DOM"/>
    <property type="match status" value="1"/>
</dbReference>
<evidence type="ECO:0000256" key="2">
    <source>
        <dbReference type="ARBA" id="ARBA00004479"/>
    </source>
</evidence>
<keyword evidence="17 23" id="KW-0472">Membrane</keyword>
<dbReference type="PANTHER" id="PTHR48056">
    <property type="entry name" value="LRR RECEPTOR-LIKE SERINE/THREONINE-PROTEIN KINASE-RELATED"/>
    <property type="match status" value="1"/>
</dbReference>
<feature type="binding site" evidence="22">
    <location>
        <position position="726"/>
    </location>
    <ligand>
        <name>ATP</name>
        <dbReference type="ChEBI" id="CHEBI:30616"/>
    </ligand>
</feature>
<dbReference type="SUPFAM" id="SSF56112">
    <property type="entry name" value="Protein kinase-like (PK-like)"/>
    <property type="match status" value="1"/>
</dbReference>
<dbReference type="InterPro" id="IPR011009">
    <property type="entry name" value="Kinase-like_dom_sf"/>
</dbReference>
<sequence>MGFFTHLSIFFLCCSCCMLNLYAVSETLSTETDKQALISIKSQTFTHPPEALATWDPASSSPCNWTRVLCDDRNGRVVGLDLSSLQITGPVSPFIGNLSFLRSLHLQNNQFYGILPETITNLFSLQVLNVSFNRIQGTIPANISHCIDLRVVDFMQNKLSGSIPESLTVLKNLRTLNLARNNISGFIPPSIGNLTSLSTLRLCTNKLSGRIPSELSALRNLKILDLNINKLTGILPPSFYNMSSLEVFAVASNDLWGNIPYNVGETLPNLLDFNFCLNRFTGTIPGSLHNLTNIRSIRMQHNQLHGTLPRGPWNLPMLTRYNIGQNNIVSAQGEGLGFLNSLVNSTKLGFLAIDGNNFDGFIPESIGNLSKILRIMFMGSNRISGIIPSSIGQLKGLALLNLGYNSISGQIPPELGQLEDLQKLVLGNNRFTSYIPNSLGNLRKLTKIDLSSNELGGNIPISFTNFKRLTSMDLSMNKFNGSIPREVLNLPSLTIILNLSSNLLTGSLPQEVHSLEKVVTIDLSNNNLSGDIPNSIHNCKSLEQLIISKNSLSGNIPNSLGELRGLLVLDLSSNQLSGSIPLELQSLNAIKILNLSFNKLEGNVPSNGFFSNLTRVHLEGNPKLCYDSKCTRGETNKAVVTMVLLISSVLATFISIALFFTFRKTNVLMMESPGSFKGRHQMVTYNQLRCATGNFNEENLIGYGGFGSVYKGHLNLKGRSQEIAVKVLDLETPGSLPSFMAECAAFRHLRHRNLVKLITSCSSLDPKNKEFRALVYEYMKNRSLESWIGKEMGFQERLRVAIDVACGLTYLHHECVVAPVVHCDLKPSNILLDEDFTAKIGDFGLASILVEKDQYVDVLKGSMGYIPPEYGMGENPSTKGDVYNYGIMLMEIFTGKRPTDDIFVGGLSLKIWVQSAFPSNLDLVLDPYLIQELEELWSEELRLEEWYSDGHSMNQKMPHDCLTIIIGVALSCTNDSPHGRIVISEALDKLKIVQDMLRKS</sequence>
<comment type="subcellular location">
    <subcellularLocation>
        <location evidence="1">Cell membrane</location>
        <topology evidence="1">Single-pass membrane protein</topology>
    </subcellularLocation>
    <subcellularLocation>
        <location evidence="2">Membrane</location>
        <topology evidence="2">Single-pass type I membrane protein</topology>
    </subcellularLocation>
</comment>
<keyword evidence="27" id="KW-1185">Reference proteome</keyword>
<evidence type="ECO:0000256" key="12">
    <source>
        <dbReference type="ARBA" id="ARBA00022737"/>
    </source>
</evidence>
<name>A0A9R1VT37_LACSA</name>
<dbReference type="FunFam" id="3.80.10.10:FF:000095">
    <property type="entry name" value="LRR receptor-like serine/threonine-protein kinase GSO1"/>
    <property type="match status" value="1"/>
</dbReference>
<evidence type="ECO:0000256" key="22">
    <source>
        <dbReference type="PROSITE-ProRule" id="PRU10141"/>
    </source>
</evidence>
<keyword evidence="6" id="KW-0723">Serine/threonine-protein kinase</keyword>
<evidence type="ECO:0000256" key="19">
    <source>
        <dbReference type="ARBA" id="ARBA00023180"/>
    </source>
</evidence>
<keyword evidence="9" id="KW-0808">Transferase</keyword>
<evidence type="ECO:0000256" key="4">
    <source>
        <dbReference type="ARBA" id="ARBA00012513"/>
    </source>
</evidence>
<evidence type="ECO:0000256" key="18">
    <source>
        <dbReference type="ARBA" id="ARBA00023170"/>
    </source>
</evidence>
<evidence type="ECO:0000259" key="25">
    <source>
        <dbReference type="PROSITE" id="PS50011"/>
    </source>
</evidence>
<comment type="catalytic activity">
    <reaction evidence="21">
        <text>L-seryl-[protein] + ATP = O-phospho-L-seryl-[protein] + ADP + H(+)</text>
        <dbReference type="Rhea" id="RHEA:17989"/>
        <dbReference type="Rhea" id="RHEA-COMP:9863"/>
        <dbReference type="Rhea" id="RHEA-COMP:11604"/>
        <dbReference type="ChEBI" id="CHEBI:15378"/>
        <dbReference type="ChEBI" id="CHEBI:29999"/>
        <dbReference type="ChEBI" id="CHEBI:30616"/>
        <dbReference type="ChEBI" id="CHEBI:83421"/>
        <dbReference type="ChEBI" id="CHEBI:456216"/>
        <dbReference type="EC" id="2.7.11.1"/>
    </reaction>
</comment>
<dbReference type="SMART" id="SM00220">
    <property type="entry name" value="S_TKc"/>
    <property type="match status" value="1"/>
</dbReference>
<dbReference type="InterPro" id="IPR003591">
    <property type="entry name" value="Leu-rich_rpt_typical-subtyp"/>
</dbReference>
<dbReference type="InterPro" id="IPR008271">
    <property type="entry name" value="Ser/Thr_kinase_AS"/>
</dbReference>
<keyword evidence="10 23" id="KW-0812">Transmembrane</keyword>
<evidence type="ECO:0000256" key="5">
    <source>
        <dbReference type="ARBA" id="ARBA00022475"/>
    </source>
</evidence>
<keyword evidence="8" id="KW-0433">Leucine-rich repeat</keyword>
<evidence type="ECO:0000313" key="27">
    <source>
        <dbReference type="Proteomes" id="UP000235145"/>
    </source>
</evidence>
<dbReference type="GO" id="GO:0005886">
    <property type="term" value="C:plasma membrane"/>
    <property type="evidence" value="ECO:0000318"/>
    <property type="project" value="GO_Central"/>
</dbReference>
<dbReference type="SUPFAM" id="SSF52058">
    <property type="entry name" value="L domain-like"/>
    <property type="match status" value="2"/>
</dbReference>
<evidence type="ECO:0000256" key="7">
    <source>
        <dbReference type="ARBA" id="ARBA00022553"/>
    </source>
</evidence>
<feature type="chain" id="PRO_5040146122" description="non-specific serine/threonine protein kinase" evidence="24">
    <location>
        <begin position="24"/>
        <end position="1000"/>
    </location>
</feature>
<evidence type="ECO:0000256" key="21">
    <source>
        <dbReference type="ARBA" id="ARBA00048679"/>
    </source>
</evidence>
<dbReference type="InterPro" id="IPR001611">
    <property type="entry name" value="Leu-rich_rpt"/>
</dbReference>
<dbReference type="InterPro" id="IPR017441">
    <property type="entry name" value="Protein_kinase_ATP_BS"/>
</dbReference>
<dbReference type="Pfam" id="PF08263">
    <property type="entry name" value="LRRNT_2"/>
    <property type="match status" value="1"/>
</dbReference>
<dbReference type="FunFam" id="3.30.200.20:FF:000432">
    <property type="entry name" value="LRR receptor-like serine/threonine-protein kinase EFR"/>
    <property type="match status" value="1"/>
</dbReference>
<comment type="catalytic activity">
    <reaction evidence="20">
        <text>L-threonyl-[protein] + ATP = O-phospho-L-threonyl-[protein] + ADP + H(+)</text>
        <dbReference type="Rhea" id="RHEA:46608"/>
        <dbReference type="Rhea" id="RHEA-COMP:11060"/>
        <dbReference type="Rhea" id="RHEA-COMP:11605"/>
        <dbReference type="ChEBI" id="CHEBI:15378"/>
        <dbReference type="ChEBI" id="CHEBI:30013"/>
        <dbReference type="ChEBI" id="CHEBI:30616"/>
        <dbReference type="ChEBI" id="CHEBI:61977"/>
        <dbReference type="ChEBI" id="CHEBI:456216"/>
        <dbReference type="EC" id="2.7.11.1"/>
    </reaction>
</comment>
<evidence type="ECO:0000256" key="15">
    <source>
        <dbReference type="ARBA" id="ARBA00022840"/>
    </source>
</evidence>
<evidence type="ECO:0000256" key="3">
    <source>
        <dbReference type="ARBA" id="ARBA00008684"/>
    </source>
</evidence>
<dbReference type="InterPro" id="IPR050647">
    <property type="entry name" value="Plant_LRR-RLKs"/>
</dbReference>
<keyword evidence="19" id="KW-0325">Glycoprotein</keyword>
<dbReference type="GO" id="GO:0005524">
    <property type="term" value="F:ATP binding"/>
    <property type="evidence" value="ECO:0007669"/>
    <property type="project" value="UniProtKB-UniRule"/>
</dbReference>
<accession>A0A9R1VT37</accession>